<dbReference type="InterPro" id="IPR050505">
    <property type="entry name" value="WDR55/POC1"/>
</dbReference>
<dbReference type="PROSITE" id="PS50231">
    <property type="entry name" value="RICIN_B_LECTIN"/>
    <property type="match status" value="1"/>
</dbReference>
<evidence type="ECO:0000313" key="6">
    <source>
        <dbReference type="EMBL" id="CAE8646533.1"/>
    </source>
</evidence>
<dbReference type="InterPro" id="IPR020472">
    <property type="entry name" value="WD40_PAC1"/>
</dbReference>
<dbReference type="SUPFAM" id="SSF50978">
    <property type="entry name" value="WD40 repeat-like"/>
    <property type="match status" value="1"/>
</dbReference>
<reference evidence="6" key="1">
    <citation type="submission" date="2021-02" db="EMBL/GenBank/DDBJ databases">
        <authorList>
            <person name="Dougan E. K."/>
            <person name="Rhodes N."/>
            <person name="Thang M."/>
            <person name="Chan C."/>
        </authorList>
    </citation>
    <scope>NUCLEOTIDE SEQUENCE</scope>
</reference>
<dbReference type="PANTHER" id="PTHR44019">
    <property type="entry name" value="WD REPEAT-CONTAINING PROTEIN 55"/>
    <property type="match status" value="1"/>
</dbReference>
<dbReference type="InterPro" id="IPR000626">
    <property type="entry name" value="Ubiquitin-like_dom"/>
</dbReference>
<dbReference type="PANTHER" id="PTHR44019:SF8">
    <property type="entry name" value="POC1 CENTRIOLAR PROTEIN HOMOLOG"/>
    <property type="match status" value="1"/>
</dbReference>
<feature type="domain" description="Ubiquitin-like" evidence="5">
    <location>
        <begin position="42"/>
        <end position="114"/>
    </location>
</feature>
<dbReference type="PRINTS" id="PR00320">
    <property type="entry name" value="GPROTEINBRPT"/>
</dbReference>
<gene>
    <name evidence="6" type="ORF">PGLA2088_LOCUS4891</name>
</gene>
<sequence length="270" mass="29396">ARLCKTQPCPSRRAAAARKWPFVHLDWDAEQILDDDGEPAAVRVSIAMLSGRELGSFALERDESLLNLWLHLAKLSGVPYSRVQLLYNRQVLSSAAIVASAGVPDRAELVLLIKPLAVSLATASFDGTARLWNLETGECVHQLKGHRRGSIESLAFSPDGTCLATASMDCTVKVWDVELGTCLRTLRGHEDFVRSVAFSPCGGMLVTASEDRRAKLWDSASGNCLRNLRDPKAADNNCNNNNNDNSNDNNNINNDSSNNSGYSHDGAVWS</sequence>
<protein>
    <recommendedName>
        <fullName evidence="5">Ubiquitin-like domain-containing protein</fullName>
    </recommendedName>
</protein>
<feature type="non-terminal residue" evidence="6">
    <location>
        <position position="1"/>
    </location>
</feature>
<dbReference type="InterPro" id="IPR001680">
    <property type="entry name" value="WD40_rpt"/>
</dbReference>
<dbReference type="InterPro" id="IPR015943">
    <property type="entry name" value="WD40/YVTN_repeat-like_dom_sf"/>
</dbReference>
<feature type="region of interest" description="Disordered" evidence="4">
    <location>
        <begin position="235"/>
        <end position="270"/>
    </location>
</feature>
<accession>A0A813I8E0</accession>
<evidence type="ECO:0000259" key="5">
    <source>
        <dbReference type="PROSITE" id="PS50053"/>
    </source>
</evidence>
<dbReference type="Proteomes" id="UP000626109">
    <property type="component" value="Unassembled WGS sequence"/>
</dbReference>
<dbReference type="EMBL" id="CAJNNW010004555">
    <property type="protein sequence ID" value="CAE8646533.1"/>
    <property type="molecule type" value="Genomic_DNA"/>
</dbReference>
<evidence type="ECO:0000313" key="7">
    <source>
        <dbReference type="Proteomes" id="UP000626109"/>
    </source>
</evidence>
<dbReference type="PROSITE" id="PS50053">
    <property type="entry name" value="UBIQUITIN_2"/>
    <property type="match status" value="1"/>
</dbReference>
<dbReference type="AlphaFoldDB" id="A0A813I8E0"/>
<name>A0A813I8E0_POLGL</name>
<feature type="non-terminal residue" evidence="6">
    <location>
        <position position="270"/>
    </location>
</feature>
<keyword evidence="1 3" id="KW-0853">WD repeat</keyword>
<dbReference type="SMART" id="SM00320">
    <property type="entry name" value="WD40"/>
    <property type="match status" value="3"/>
</dbReference>
<keyword evidence="2" id="KW-0677">Repeat</keyword>
<organism evidence="6 7">
    <name type="scientific">Polarella glacialis</name>
    <name type="common">Dinoflagellate</name>
    <dbReference type="NCBI Taxonomy" id="89957"/>
    <lineage>
        <taxon>Eukaryota</taxon>
        <taxon>Sar</taxon>
        <taxon>Alveolata</taxon>
        <taxon>Dinophyceae</taxon>
        <taxon>Suessiales</taxon>
        <taxon>Suessiaceae</taxon>
        <taxon>Polarella</taxon>
    </lineage>
</organism>
<feature type="compositionally biased region" description="Low complexity" evidence="4">
    <location>
        <begin position="235"/>
        <end position="260"/>
    </location>
</feature>
<dbReference type="PROSITE" id="PS50082">
    <property type="entry name" value="WD_REPEATS_2"/>
    <property type="match status" value="3"/>
</dbReference>
<evidence type="ECO:0000256" key="1">
    <source>
        <dbReference type="ARBA" id="ARBA00022574"/>
    </source>
</evidence>
<dbReference type="PROSITE" id="PS00678">
    <property type="entry name" value="WD_REPEATS_1"/>
    <property type="match status" value="1"/>
</dbReference>
<dbReference type="InterPro" id="IPR036322">
    <property type="entry name" value="WD40_repeat_dom_sf"/>
</dbReference>
<dbReference type="SUPFAM" id="SSF54236">
    <property type="entry name" value="Ubiquitin-like"/>
    <property type="match status" value="1"/>
</dbReference>
<dbReference type="InterPro" id="IPR019775">
    <property type="entry name" value="WD40_repeat_CS"/>
</dbReference>
<feature type="repeat" description="WD" evidence="3">
    <location>
        <begin position="144"/>
        <end position="185"/>
    </location>
</feature>
<feature type="repeat" description="WD" evidence="3">
    <location>
        <begin position="186"/>
        <end position="227"/>
    </location>
</feature>
<dbReference type="Pfam" id="PF00400">
    <property type="entry name" value="WD40"/>
    <property type="match status" value="2"/>
</dbReference>
<proteinExistence type="predicted"/>
<feature type="repeat" description="WD" evidence="3">
    <location>
        <begin position="120"/>
        <end position="142"/>
    </location>
</feature>
<dbReference type="Gene3D" id="2.130.10.10">
    <property type="entry name" value="YVTN repeat-like/Quinoprotein amine dehydrogenase"/>
    <property type="match status" value="1"/>
</dbReference>
<evidence type="ECO:0000256" key="4">
    <source>
        <dbReference type="SAM" id="MobiDB-lite"/>
    </source>
</evidence>
<evidence type="ECO:0000256" key="2">
    <source>
        <dbReference type="ARBA" id="ARBA00022737"/>
    </source>
</evidence>
<comment type="caution">
    <text evidence="6">The sequence shown here is derived from an EMBL/GenBank/DDBJ whole genome shotgun (WGS) entry which is preliminary data.</text>
</comment>
<evidence type="ECO:0000256" key="3">
    <source>
        <dbReference type="PROSITE-ProRule" id="PRU00221"/>
    </source>
</evidence>
<dbReference type="PROSITE" id="PS50294">
    <property type="entry name" value="WD_REPEATS_REGION"/>
    <property type="match status" value="2"/>
</dbReference>
<dbReference type="InterPro" id="IPR029071">
    <property type="entry name" value="Ubiquitin-like_domsf"/>
</dbReference>